<protein>
    <submittedName>
        <fullName evidence="2">UPF0481 protein</fullName>
    </submittedName>
</protein>
<dbReference type="AlphaFoldDB" id="A0A314UCY8"/>
<dbReference type="STRING" id="2094558.A0A314UCY8"/>
<dbReference type="PANTHER" id="PTHR31170:SF21">
    <property type="match status" value="1"/>
</dbReference>
<accession>A0A314UCY8</accession>
<dbReference type="InterPro" id="IPR004158">
    <property type="entry name" value="DUF247_pln"/>
</dbReference>
<comment type="caution">
    <text evidence="2">The sequence shown here is derived from an EMBL/GenBank/DDBJ whole genome shotgun (WGS) entry which is preliminary data.</text>
</comment>
<evidence type="ECO:0000256" key="1">
    <source>
        <dbReference type="SAM" id="Phobius"/>
    </source>
</evidence>
<keyword evidence="3" id="KW-1185">Reference proteome</keyword>
<dbReference type="EMBL" id="PJQY01003707">
    <property type="protein sequence ID" value="PQM35140.1"/>
    <property type="molecule type" value="Genomic_DNA"/>
</dbReference>
<dbReference type="Proteomes" id="UP000250321">
    <property type="component" value="Unassembled WGS sequence"/>
</dbReference>
<dbReference type="PANTHER" id="PTHR31170">
    <property type="entry name" value="BNAC04G53230D PROTEIN"/>
    <property type="match status" value="1"/>
</dbReference>
<sequence length="490" mass="56165">MNSQSSSPTAIGGRDHAVITIAATTNIQTTPLDQRIQETRWLLHRSAGNESCCIFKVRQCLVEINNKTYQPHIVSSGPYHYGDQRLEMMQQHKWKFLRDLLARTPSNGPTLDHYQQVVAAMEEEIRGCYSETISLSSHDLVEVMVLDGLFTIQLFCKVGKLSPSDPDDPIFNMAWVFANILRDLFRLENQIPFFLLQKLFDESKPSRKDSDSSLAKLAFDFFRYAVETTEQVLNQDFTTVERKHLLDLLRWSFIPKPYDHSPHEASRNVRPLVQLIKYANKPLQGARKAMQKFVAGRKGNTSPSIEFIQSAKKLRQAGIKFKTREAVSFLDIRFCNGVLEIPHIVIDNLRTDLLMNFVAFEQCYSHCSKDVTSYAAFMSCLIRTPEDVSFLCDKKIVENYLGTDEEVVHFFKNLGKDAPLNIGEGNLSKLFKDVNEYHRNMWHVRWEGLRFKYFGTPWSFLSVLAAVILLLLTAIQAFFAVYGPTSGKKH</sequence>
<name>A0A314UCY8_PRUYE</name>
<keyword evidence="1" id="KW-0812">Transmembrane</keyword>
<evidence type="ECO:0000313" key="3">
    <source>
        <dbReference type="Proteomes" id="UP000250321"/>
    </source>
</evidence>
<keyword evidence="1" id="KW-0472">Membrane</keyword>
<proteinExistence type="predicted"/>
<reference evidence="2 3" key="1">
    <citation type="submission" date="2018-02" db="EMBL/GenBank/DDBJ databases">
        <title>Draft genome of wild Prunus yedoensis var. nudiflora.</title>
        <authorList>
            <person name="Baek S."/>
            <person name="Kim J.-H."/>
            <person name="Choi K."/>
            <person name="Kim G.-B."/>
            <person name="Cho A."/>
            <person name="Jang H."/>
            <person name="Shin C.-H."/>
            <person name="Yu H.-J."/>
            <person name="Mun J.-H."/>
        </authorList>
    </citation>
    <scope>NUCLEOTIDE SEQUENCE [LARGE SCALE GENOMIC DNA]</scope>
    <source>
        <strain evidence="3">cv. Jeju island</strain>
        <tissue evidence="2">Leaf</tissue>
    </source>
</reference>
<dbReference type="Pfam" id="PF03140">
    <property type="entry name" value="DUF247"/>
    <property type="match status" value="1"/>
</dbReference>
<feature type="transmembrane region" description="Helical" evidence="1">
    <location>
        <begin position="458"/>
        <end position="482"/>
    </location>
</feature>
<evidence type="ECO:0000313" key="2">
    <source>
        <dbReference type="EMBL" id="PQM35140.1"/>
    </source>
</evidence>
<dbReference type="OrthoDB" id="1150729at2759"/>
<gene>
    <name evidence="2" type="ORF">Pyn_02207</name>
</gene>
<keyword evidence="1" id="KW-1133">Transmembrane helix</keyword>
<organism evidence="2 3">
    <name type="scientific">Prunus yedoensis var. nudiflora</name>
    <dbReference type="NCBI Taxonomy" id="2094558"/>
    <lineage>
        <taxon>Eukaryota</taxon>
        <taxon>Viridiplantae</taxon>
        <taxon>Streptophyta</taxon>
        <taxon>Embryophyta</taxon>
        <taxon>Tracheophyta</taxon>
        <taxon>Spermatophyta</taxon>
        <taxon>Magnoliopsida</taxon>
        <taxon>eudicotyledons</taxon>
        <taxon>Gunneridae</taxon>
        <taxon>Pentapetalae</taxon>
        <taxon>rosids</taxon>
        <taxon>fabids</taxon>
        <taxon>Rosales</taxon>
        <taxon>Rosaceae</taxon>
        <taxon>Amygdaloideae</taxon>
        <taxon>Amygdaleae</taxon>
        <taxon>Prunus</taxon>
    </lineage>
</organism>